<evidence type="ECO:0000313" key="2">
    <source>
        <dbReference type="EMBL" id="KAJ7379112.1"/>
    </source>
</evidence>
<keyword evidence="3" id="KW-1185">Reference proteome</keyword>
<reference evidence="2" key="1">
    <citation type="submission" date="2023-01" db="EMBL/GenBank/DDBJ databases">
        <title>Genome assembly of the deep-sea coral Lophelia pertusa.</title>
        <authorList>
            <person name="Herrera S."/>
            <person name="Cordes E."/>
        </authorList>
    </citation>
    <scope>NUCLEOTIDE SEQUENCE</scope>
    <source>
        <strain evidence="2">USNM1676648</strain>
        <tissue evidence="2">Polyp</tissue>
    </source>
</reference>
<feature type="compositionally biased region" description="Basic and acidic residues" evidence="1">
    <location>
        <begin position="1"/>
        <end position="13"/>
    </location>
</feature>
<evidence type="ECO:0000313" key="3">
    <source>
        <dbReference type="Proteomes" id="UP001163046"/>
    </source>
</evidence>
<dbReference type="AlphaFoldDB" id="A0A9W9ZCF1"/>
<name>A0A9W9ZCF1_9CNID</name>
<feature type="region of interest" description="Disordered" evidence="1">
    <location>
        <begin position="1"/>
        <end position="28"/>
    </location>
</feature>
<organism evidence="2 3">
    <name type="scientific">Desmophyllum pertusum</name>
    <dbReference type="NCBI Taxonomy" id="174260"/>
    <lineage>
        <taxon>Eukaryota</taxon>
        <taxon>Metazoa</taxon>
        <taxon>Cnidaria</taxon>
        <taxon>Anthozoa</taxon>
        <taxon>Hexacorallia</taxon>
        <taxon>Scleractinia</taxon>
        <taxon>Caryophylliina</taxon>
        <taxon>Caryophylliidae</taxon>
        <taxon>Desmophyllum</taxon>
    </lineage>
</organism>
<dbReference type="EMBL" id="MU826359">
    <property type="protein sequence ID" value="KAJ7379112.1"/>
    <property type="molecule type" value="Genomic_DNA"/>
</dbReference>
<protein>
    <submittedName>
        <fullName evidence="2">Uncharacterized protein</fullName>
    </submittedName>
</protein>
<comment type="caution">
    <text evidence="2">The sequence shown here is derived from an EMBL/GenBank/DDBJ whole genome shotgun (WGS) entry which is preliminary data.</text>
</comment>
<evidence type="ECO:0000256" key="1">
    <source>
        <dbReference type="SAM" id="MobiDB-lite"/>
    </source>
</evidence>
<sequence length="82" mass="9462">MRRLERQKTEQGKKNRIQRKINRTEEQTLSVQESTRLIHMVLKAATSSTQRLKEDSLKIPVTQAAIADGTDRWDTLRGSHCS</sequence>
<gene>
    <name evidence="2" type="ORF">OS493_017610</name>
</gene>
<proteinExistence type="predicted"/>
<accession>A0A9W9ZCF1</accession>
<dbReference type="Proteomes" id="UP001163046">
    <property type="component" value="Unassembled WGS sequence"/>
</dbReference>